<dbReference type="AlphaFoldDB" id="A0A7N2N0E0"/>
<dbReference type="InParanoid" id="A0A7N2N0E0"/>
<evidence type="ECO:0000313" key="3">
    <source>
        <dbReference type="Proteomes" id="UP000594261"/>
    </source>
</evidence>
<organism evidence="2 3">
    <name type="scientific">Quercus lobata</name>
    <name type="common">Valley oak</name>
    <dbReference type="NCBI Taxonomy" id="97700"/>
    <lineage>
        <taxon>Eukaryota</taxon>
        <taxon>Viridiplantae</taxon>
        <taxon>Streptophyta</taxon>
        <taxon>Embryophyta</taxon>
        <taxon>Tracheophyta</taxon>
        <taxon>Spermatophyta</taxon>
        <taxon>Magnoliopsida</taxon>
        <taxon>eudicotyledons</taxon>
        <taxon>Gunneridae</taxon>
        <taxon>Pentapetalae</taxon>
        <taxon>rosids</taxon>
        <taxon>fabids</taxon>
        <taxon>Fagales</taxon>
        <taxon>Fagaceae</taxon>
        <taxon>Quercus</taxon>
    </lineage>
</organism>
<sequence>MYMDGAGSSRCTPNATQRPSDAQASPRSPPPTRLSPPLFIGSAHDGGCIFVPTPGQPTPPIVQAEPTQDPSLPNPDESTTQIKQIQSENIVLVHGLRRSLRTNIHPPGHGTGDSKYHDL</sequence>
<name>A0A7N2N0E0_QUELO</name>
<proteinExistence type="predicted"/>
<evidence type="ECO:0000313" key="2">
    <source>
        <dbReference type="EnsemblPlants" id="QL11p033140:mrna:CDS:1"/>
    </source>
</evidence>
<feature type="compositionally biased region" description="Polar residues" evidence="1">
    <location>
        <begin position="65"/>
        <end position="80"/>
    </location>
</feature>
<feature type="compositionally biased region" description="Polar residues" evidence="1">
    <location>
        <begin position="9"/>
        <end position="23"/>
    </location>
</feature>
<dbReference type="Gramene" id="QL11p033140:mrna">
    <property type="protein sequence ID" value="QL11p033140:mrna:CDS:1"/>
    <property type="gene ID" value="QL11p033140"/>
</dbReference>
<reference evidence="2" key="2">
    <citation type="submission" date="2021-01" db="UniProtKB">
        <authorList>
            <consortium name="EnsemblPlants"/>
        </authorList>
    </citation>
    <scope>IDENTIFICATION</scope>
</reference>
<protein>
    <submittedName>
        <fullName evidence="2">Uncharacterized protein</fullName>
    </submittedName>
</protein>
<feature type="region of interest" description="Disordered" evidence="1">
    <location>
        <begin position="1"/>
        <end position="80"/>
    </location>
</feature>
<dbReference type="EnsemblPlants" id="QL11p033140:mrna">
    <property type="protein sequence ID" value="QL11p033140:mrna:CDS:1"/>
    <property type="gene ID" value="QL11p033140"/>
</dbReference>
<dbReference type="EMBL" id="LRBV02000011">
    <property type="status" value="NOT_ANNOTATED_CDS"/>
    <property type="molecule type" value="Genomic_DNA"/>
</dbReference>
<keyword evidence="3" id="KW-1185">Reference proteome</keyword>
<reference evidence="2 3" key="1">
    <citation type="journal article" date="2016" name="G3 (Bethesda)">
        <title>First Draft Assembly and Annotation of the Genome of a California Endemic Oak Quercus lobata Nee (Fagaceae).</title>
        <authorList>
            <person name="Sork V.L."/>
            <person name="Fitz-Gibbon S.T."/>
            <person name="Puiu D."/>
            <person name="Crepeau M."/>
            <person name="Gugger P.F."/>
            <person name="Sherman R."/>
            <person name="Stevens K."/>
            <person name="Langley C.H."/>
            <person name="Pellegrini M."/>
            <person name="Salzberg S.L."/>
        </authorList>
    </citation>
    <scope>NUCLEOTIDE SEQUENCE [LARGE SCALE GENOMIC DNA]</scope>
    <source>
        <strain evidence="2 3">cv. SW786</strain>
    </source>
</reference>
<accession>A0A7N2N0E0</accession>
<evidence type="ECO:0000256" key="1">
    <source>
        <dbReference type="SAM" id="MobiDB-lite"/>
    </source>
</evidence>
<dbReference type="Proteomes" id="UP000594261">
    <property type="component" value="Chromosome 11"/>
</dbReference>